<accession>A0AAV4C9F2</accession>
<organism evidence="4 5">
    <name type="scientific">Plakobranchus ocellatus</name>
    <dbReference type="NCBI Taxonomy" id="259542"/>
    <lineage>
        <taxon>Eukaryota</taxon>
        <taxon>Metazoa</taxon>
        <taxon>Spiralia</taxon>
        <taxon>Lophotrochozoa</taxon>
        <taxon>Mollusca</taxon>
        <taxon>Gastropoda</taxon>
        <taxon>Heterobranchia</taxon>
        <taxon>Euthyneura</taxon>
        <taxon>Panpulmonata</taxon>
        <taxon>Sacoglossa</taxon>
        <taxon>Placobranchoidea</taxon>
        <taxon>Plakobranchidae</taxon>
        <taxon>Plakobranchus</taxon>
    </lineage>
</organism>
<comment type="caution">
    <text evidence="4">The sequence shown here is derived from an EMBL/GenBank/DDBJ whole genome shotgun (WGS) entry which is preliminary data.</text>
</comment>
<sequence length="307" mass="34650">MVPPPNELCGIPGFGLVPDQEIRHYIQNLGPAALKSSPTEAIKHRTFFGTLPLRQFKIFFIGDTLVVCTTKDISKGEEIYNCYGPHYCRMNRDERQAVLQSQYHFTCDCAACQGGDVDHHRFGAYKCPRCAGVVHTSTCLECDLIVDSSTMANLKARSTQCQKLFENACGLMNAQQYQAALAVFEQCREQRQEFLYKHHRDLALVQDALARCWASQGDFCTAADHLNASVEFARLLYGSRSLEYAHELHKLAEVLFNAGRVRECVDVADRCLHMFADLYPPGHKVLREVKELCEMAQKALVPQVNPR</sequence>
<keyword evidence="3" id="KW-0949">S-adenosyl-L-methionine</keyword>
<evidence type="ECO:0000256" key="2">
    <source>
        <dbReference type="ARBA" id="ARBA00022679"/>
    </source>
</evidence>
<dbReference type="Proteomes" id="UP000735302">
    <property type="component" value="Unassembled WGS sequence"/>
</dbReference>
<dbReference type="Gene3D" id="1.25.40.10">
    <property type="entry name" value="Tetratricopeptide repeat domain"/>
    <property type="match status" value="1"/>
</dbReference>
<evidence type="ECO:0000256" key="3">
    <source>
        <dbReference type="ARBA" id="ARBA00022691"/>
    </source>
</evidence>
<keyword evidence="5" id="KW-1185">Reference proteome</keyword>
<evidence type="ECO:0000313" key="4">
    <source>
        <dbReference type="EMBL" id="GFO29335.1"/>
    </source>
</evidence>
<gene>
    <name evidence="4" type="ORF">PoB_005584000</name>
</gene>
<evidence type="ECO:0000256" key="1">
    <source>
        <dbReference type="ARBA" id="ARBA00022603"/>
    </source>
</evidence>
<name>A0AAV4C9F2_9GAST</name>
<proteinExistence type="predicted"/>
<protein>
    <submittedName>
        <fullName evidence="4">SET and MYND domain-containing protein 4-like</fullName>
    </submittedName>
</protein>
<dbReference type="SUPFAM" id="SSF48452">
    <property type="entry name" value="TPR-like"/>
    <property type="match status" value="1"/>
</dbReference>
<dbReference type="SUPFAM" id="SSF82199">
    <property type="entry name" value="SET domain"/>
    <property type="match status" value="1"/>
</dbReference>
<dbReference type="InterPro" id="IPR052097">
    <property type="entry name" value="SET-MYND_domain_protein"/>
</dbReference>
<dbReference type="GO" id="GO:0005634">
    <property type="term" value="C:nucleus"/>
    <property type="evidence" value="ECO:0007669"/>
    <property type="project" value="TreeGrafter"/>
</dbReference>
<keyword evidence="1" id="KW-0489">Methyltransferase</keyword>
<dbReference type="GO" id="GO:0042826">
    <property type="term" value="F:histone deacetylase binding"/>
    <property type="evidence" value="ECO:0007669"/>
    <property type="project" value="TreeGrafter"/>
</dbReference>
<reference evidence="4 5" key="1">
    <citation type="journal article" date="2021" name="Elife">
        <title>Chloroplast acquisition without the gene transfer in kleptoplastic sea slugs, Plakobranchus ocellatus.</title>
        <authorList>
            <person name="Maeda T."/>
            <person name="Takahashi S."/>
            <person name="Yoshida T."/>
            <person name="Shimamura S."/>
            <person name="Takaki Y."/>
            <person name="Nagai Y."/>
            <person name="Toyoda A."/>
            <person name="Suzuki Y."/>
            <person name="Arimoto A."/>
            <person name="Ishii H."/>
            <person name="Satoh N."/>
            <person name="Nishiyama T."/>
            <person name="Hasebe M."/>
            <person name="Maruyama T."/>
            <person name="Minagawa J."/>
            <person name="Obokata J."/>
            <person name="Shigenobu S."/>
        </authorList>
    </citation>
    <scope>NUCLEOTIDE SEQUENCE [LARGE SCALE GENOMIC DNA]</scope>
</reference>
<dbReference type="PANTHER" id="PTHR46165:SF2">
    <property type="entry name" value="SET AND MYND DOMAIN-CONTAINING PROTEIN 4"/>
    <property type="match status" value="1"/>
</dbReference>
<evidence type="ECO:0000313" key="5">
    <source>
        <dbReference type="Proteomes" id="UP000735302"/>
    </source>
</evidence>
<dbReference type="PANTHER" id="PTHR46165">
    <property type="entry name" value="SET AND MYND DOMAIN-CONTAINING PROTEIN 4"/>
    <property type="match status" value="1"/>
</dbReference>
<dbReference type="InterPro" id="IPR046341">
    <property type="entry name" value="SET_dom_sf"/>
</dbReference>
<dbReference type="InterPro" id="IPR011990">
    <property type="entry name" value="TPR-like_helical_dom_sf"/>
</dbReference>
<keyword evidence="2" id="KW-0808">Transferase</keyword>
<dbReference type="GO" id="GO:0032259">
    <property type="term" value="P:methylation"/>
    <property type="evidence" value="ECO:0007669"/>
    <property type="project" value="UniProtKB-KW"/>
</dbReference>
<dbReference type="GO" id="GO:0008168">
    <property type="term" value="F:methyltransferase activity"/>
    <property type="evidence" value="ECO:0007669"/>
    <property type="project" value="UniProtKB-KW"/>
</dbReference>
<dbReference type="EMBL" id="BLXT01006160">
    <property type="protein sequence ID" value="GFO29335.1"/>
    <property type="molecule type" value="Genomic_DNA"/>
</dbReference>
<dbReference type="AlphaFoldDB" id="A0AAV4C9F2"/>
<dbReference type="GO" id="GO:0005737">
    <property type="term" value="C:cytoplasm"/>
    <property type="evidence" value="ECO:0007669"/>
    <property type="project" value="TreeGrafter"/>
</dbReference>